<evidence type="ECO:0000256" key="3">
    <source>
        <dbReference type="SAM" id="MobiDB-lite"/>
    </source>
</evidence>
<proteinExistence type="inferred from homology"/>
<feature type="domain" description="Sulfatase N-terminal" evidence="4">
    <location>
        <begin position="6"/>
        <end position="396"/>
    </location>
</feature>
<dbReference type="PANTHER" id="PTHR42693">
    <property type="entry name" value="ARYLSULFATASE FAMILY MEMBER"/>
    <property type="match status" value="1"/>
</dbReference>
<feature type="region of interest" description="Disordered" evidence="3">
    <location>
        <begin position="222"/>
        <end position="250"/>
    </location>
</feature>
<reference evidence="5 6" key="1">
    <citation type="journal article" date="2015" name="Int. J. Syst. Evol. Microbiol.">
        <title>Mariniphaga sediminis sp. nov., isolated from coastal sediment.</title>
        <authorList>
            <person name="Wang F.Q."/>
            <person name="Shen Q.Y."/>
            <person name="Chen G.J."/>
            <person name="Du Z.J."/>
        </authorList>
    </citation>
    <scope>NUCLEOTIDE SEQUENCE [LARGE SCALE GENOMIC DNA]</scope>
    <source>
        <strain evidence="5 6">SY21</strain>
    </source>
</reference>
<comment type="caution">
    <text evidence="5">The sequence shown here is derived from an EMBL/GenBank/DDBJ whole genome shotgun (WGS) entry which is preliminary data.</text>
</comment>
<gene>
    <name evidence="5" type="ORF">D1164_20985</name>
</gene>
<dbReference type="CDD" id="cd16025">
    <property type="entry name" value="PAS_like"/>
    <property type="match status" value="1"/>
</dbReference>
<dbReference type="SUPFAM" id="SSF53649">
    <property type="entry name" value="Alkaline phosphatase-like"/>
    <property type="match status" value="1"/>
</dbReference>
<dbReference type="Pfam" id="PF00884">
    <property type="entry name" value="Sulfatase"/>
    <property type="match status" value="1"/>
</dbReference>
<evidence type="ECO:0000256" key="1">
    <source>
        <dbReference type="ARBA" id="ARBA00008779"/>
    </source>
</evidence>
<sequence length="496" mass="56782">MSSEKPNIIFILSDDMGYSDVGAYGSEIRTPHIDRLADEGIRFANFYNMAKCEPSRSTLFTGLYEGGKNAVNFAQVLRNSGYYIIHSGKEHWMKWAPEHVLAKNVSDQSLTFEAMNEFFEPPSGKFSRPFILNGDTVENIDQIYHKDKPFFKTDALTDNALRWLEEPVNNGQPFFLFMGYGAAHYPLQARPEDIAKYRGQYKKGWDKIREERMERLKKLGLIPENTPLSPPSSNINKFRGHPDGNEERRAQIPQYRPWNDLDEQEQDELDLEMAVFAAMVDRMDQNIGRLLDYLDEKGIAENTIVVYMSDNGSCPYDSNRDFDFPPGAAEGFRTLCAAWANAGNTPFRYFKQYGHEGGTHTHFIVRWPEKVKPGSITRQTGHIVDVAPTLLEAAGVNYPEMLGEITPQPLQGSSLMPVLLGGERENPEFFMSGWTDRFRMFRQGDFKIVRANGEAWELYNLKDDPTEIDDLAGEYPEKVEELEKAYNTYMKNTNNK</sequence>
<evidence type="ECO:0000313" key="5">
    <source>
        <dbReference type="EMBL" id="RIH63231.1"/>
    </source>
</evidence>
<comment type="similarity">
    <text evidence="1">Belongs to the sulfatase family.</text>
</comment>
<dbReference type="PANTHER" id="PTHR42693:SF53">
    <property type="entry name" value="ENDO-4-O-SULFATASE"/>
    <property type="match status" value="1"/>
</dbReference>
<keyword evidence="2" id="KW-0378">Hydrolase</keyword>
<organism evidence="5 6">
    <name type="scientific">Mariniphaga sediminis</name>
    <dbReference type="NCBI Taxonomy" id="1628158"/>
    <lineage>
        <taxon>Bacteria</taxon>
        <taxon>Pseudomonadati</taxon>
        <taxon>Bacteroidota</taxon>
        <taxon>Bacteroidia</taxon>
        <taxon>Marinilabiliales</taxon>
        <taxon>Prolixibacteraceae</taxon>
        <taxon>Mariniphaga</taxon>
    </lineage>
</organism>
<dbReference type="AlphaFoldDB" id="A0A399CXW1"/>
<dbReference type="EMBL" id="QWET01000024">
    <property type="protein sequence ID" value="RIH63231.1"/>
    <property type="molecule type" value="Genomic_DNA"/>
</dbReference>
<protein>
    <submittedName>
        <fullName evidence="5">Arylsulfatase</fullName>
    </submittedName>
</protein>
<dbReference type="Proteomes" id="UP000266441">
    <property type="component" value="Unassembled WGS sequence"/>
</dbReference>
<dbReference type="GO" id="GO:0004065">
    <property type="term" value="F:arylsulfatase activity"/>
    <property type="evidence" value="ECO:0007669"/>
    <property type="project" value="TreeGrafter"/>
</dbReference>
<dbReference type="InterPro" id="IPR050738">
    <property type="entry name" value="Sulfatase"/>
</dbReference>
<feature type="compositionally biased region" description="Basic and acidic residues" evidence="3">
    <location>
        <begin position="240"/>
        <end position="250"/>
    </location>
</feature>
<dbReference type="InterPro" id="IPR000917">
    <property type="entry name" value="Sulfatase_N"/>
</dbReference>
<name>A0A399CXW1_9BACT</name>
<dbReference type="OrthoDB" id="9764377at2"/>
<dbReference type="InterPro" id="IPR017850">
    <property type="entry name" value="Alkaline_phosphatase_core_sf"/>
</dbReference>
<dbReference type="Gene3D" id="3.30.1120.10">
    <property type="match status" value="1"/>
</dbReference>
<dbReference type="Gene3D" id="3.40.720.10">
    <property type="entry name" value="Alkaline Phosphatase, subunit A"/>
    <property type="match status" value="1"/>
</dbReference>
<evidence type="ECO:0000256" key="2">
    <source>
        <dbReference type="ARBA" id="ARBA00022801"/>
    </source>
</evidence>
<evidence type="ECO:0000313" key="6">
    <source>
        <dbReference type="Proteomes" id="UP000266441"/>
    </source>
</evidence>
<accession>A0A399CXW1</accession>
<keyword evidence="6" id="KW-1185">Reference proteome</keyword>
<evidence type="ECO:0000259" key="4">
    <source>
        <dbReference type="Pfam" id="PF00884"/>
    </source>
</evidence>